<protein>
    <submittedName>
        <fullName evidence="2">Lipoprotein</fullName>
    </submittedName>
</protein>
<keyword evidence="1" id="KW-0732">Signal</keyword>
<proteinExistence type="predicted"/>
<reference evidence="2 3" key="1">
    <citation type="submission" date="2016-04" db="EMBL/GenBank/DDBJ databases">
        <title>Complete genome sequence of Dokdonella koreensis DS-123T.</title>
        <authorList>
            <person name="Kim J.F."/>
            <person name="Lee H."/>
            <person name="Kwak M.-J."/>
        </authorList>
    </citation>
    <scope>NUCLEOTIDE SEQUENCE [LARGE SCALE GENOMIC DNA]</scope>
    <source>
        <strain evidence="2 3">DS-123</strain>
    </source>
</reference>
<feature type="chain" id="PRO_5007813664" evidence="1">
    <location>
        <begin position="38"/>
        <end position="598"/>
    </location>
</feature>
<organism evidence="2 3">
    <name type="scientific">Dokdonella koreensis DS-123</name>
    <dbReference type="NCBI Taxonomy" id="1300342"/>
    <lineage>
        <taxon>Bacteria</taxon>
        <taxon>Pseudomonadati</taxon>
        <taxon>Pseudomonadota</taxon>
        <taxon>Gammaproteobacteria</taxon>
        <taxon>Lysobacterales</taxon>
        <taxon>Rhodanobacteraceae</taxon>
        <taxon>Dokdonella</taxon>
    </lineage>
</organism>
<dbReference type="KEGG" id="dko:I596_1243"/>
<evidence type="ECO:0000313" key="3">
    <source>
        <dbReference type="Proteomes" id="UP000076830"/>
    </source>
</evidence>
<evidence type="ECO:0000313" key="2">
    <source>
        <dbReference type="EMBL" id="ANB17273.1"/>
    </source>
</evidence>
<dbReference type="STRING" id="1300342.I596_1243"/>
<evidence type="ECO:0000256" key="1">
    <source>
        <dbReference type="SAM" id="SignalP"/>
    </source>
</evidence>
<sequence length="598" mass="65599">MLQQPLPSHTTRNRRAAVLLAAMLTTGLAGQAAIVQAAEPFDPGTMPAAESITITALSRPTPEGYNAQIDLQFKNGRSLPAEIPLRVADGTVVLRQDAKNVGAFSAVVPFDFETFVAEQAKRRELAEAHPRVPVFRGREVVDYRPLGFLDPERLARQIRDQTPIEIPEEAVTGGLALVNPARSLMIVNPRVVEDPDRTFDACSGKGNAGGAWTFNRLMTDMANQPLTGVHPADFVEAWLKSWLTTQNVNTFDIEKRTQMLDQVLAVWPRDSKGRLILKESPMRLLAIVNRLDLRKNTVYGGGSAGEGRFVFGVMRRQERGGCEVLPFTVILEYGIPLERCEEIRAFGQQWHDLDALVLGSPGYNAALQDITDQFATANAAPHKPNGSAINQVRTNENALDRLWELREFHLDPHTSHLLTASTELTPHRATYNPTPLPHTTTRLADFINLNEVDILANNYVVPEIFMGKPFLTGASLNPDTSASSVWDHPAVINNDARHMLSLNTCDSCHGGETQTKFLHVEPRNMGAPSGLSRFLVGSPGSVSSPGTFTMPDPVSSVPRTFGDLLHRQTDLDALVSSSCRATGLVEELFNPMPGPRTH</sequence>
<feature type="signal peptide" evidence="1">
    <location>
        <begin position="1"/>
        <end position="37"/>
    </location>
</feature>
<name>A0A160DUB7_9GAMM</name>
<accession>A0A160DUB7</accession>
<keyword evidence="2" id="KW-0449">Lipoprotein</keyword>
<dbReference type="Proteomes" id="UP000076830">
    <property type="component" value="Chromosome"/>
</dbReference>
<dbReference type="PATRIC" id="fig|1300342.3.peg.1212"/>
<dbReference type="EMBL" id="CP015249">
    <property type="protein sequence ID" value="ANB17273.1"/>
    <property type="molecule type" value="Genomic_DNA"/>
</dbReference>
<keyword evidence="3" id="KW-1185">Reference proteome</keyword>
<dbReference type="AlphaFoldDB" id="A0A160DUB7"/>
<gene>
    <name evidence="2" type="ORF">I596_1243</name>
</gene>